<dbReference type="SUPFAM" id="SSF53448">
    <property type="entry name" value="Nucleotide-diphospho-sugar transferases"/>
    <property type="match status" value="1"/>
</dbReference>
<dbReference type="Pfam" id="PF00535">
    <property type="entry name" value="Glycos_transf_2"/>
    <property type="match status" value="1"/>
</dbReference>
<keyword evidence="6 8" id="KW-1133">Transmembrane helix</keyword>
<comment type="similarity">
    <text evidence="2">Belongs to the glycosyltransferase 2 family.</text>
</comment>
<dbReference type="CDD" id="cd06442">
    <property type="entry name" value="DPM1_like"/>
    <property type="match status" value="1"/>
</dbReference>
<feature type="transmembrane region" description="Helical" evidence="8">
    <location>
        <begin position="270"/>
        <end position="290"/>
    </location>
</feature>
<evidence type="ECO:0000256" key="7">
    <source>
        <dbReference type="ARBA" id="ARBA00023136"/>
    </source>
</evidence>
<dbReference type="FunFam" id="3.90.550.10:FF:000122">
    <property type="entry name" value="Dolichol-phosphate mannosyltransferase subunit 1"/>
    <property type="match status" value="1"/>
</dbReference>
<dbReference type="InterPro" id="IPR007267">
    <property type="entry name" value="GtrA_DPMS_TM"/>
</dbReference>
<feature type="domain" description="GtrA/DPMS transmembrane" evidence="10">
    <location>
        <begin position="250"/>
        <end position="371"/>
    </location>
</feature>
<evidence type="ECO:0000256" key="8">
    <source>
        <dbReference type="SAM" id="Phobius"/>
    </source>
</evidence>
<sequence>MQKEKVIIIIPTYNEEENIAQTIHQILECTDQVQDFQIEVLVFDSNSKDSTAGIVKSIAEHCSRVHFAQEPFKTGLGSAYLQAMNIAMSTLNADIVFEFDADGSHQPQYIVPMLETMKTHDVVVGSRYVPGGSIPKNWGWHRKFLSVVGNWIARLVLTRKYKDLTSGLRAVRTNVLKKVLPSQFLSSQYAYKVELFWLLVQSKATVSEYPIEFIDREKGNSKLPRNSIVDTLRVLFRLRQQDVQQYVKMCSVGLLGAIIQFSLYNYLRSIHFSAFFASQIAISAAIVSNFTLNNAFTFQEKLLFKWTKPYFLIRLFQFIVYSVAMIFLQSSFVHMAVEFMGSGVLKENLMVAVGIGIGSIINYLFYSNVIWSKQLPDQPLEQR</sequence>
<proteinExistence type="inferred from homology"/>
<dbReference type="GO" id="GO:0000271">
    <property type="term" value="P:polysaccharide biosynthetic process"/>
    <property type="evidence" value="ECO:0007669"/>
    <property type="project" value="InterPro"/>
</dbReference>
<dbReference type="OrthoDB" id="9811884at2"/>
<dbReference type="PANTHER" id="PTHR43398:SF1">
    <property type="entry name" value="DOLICHOL-PHOSPHATE MANNOSYLTRANSFERASE SUBUNIT 1"/>
    <property type="match status" value="1"/>
</dbReference>
<feature type="domain" description="Glycosyltransferase 2-like" evidence="9">
    <location>
        <begin position="8"/>
        <end position="179"/>
    </location>
</feature>
<keyword evidence="12" id="KW-1185">Reference proteome</keyword>
<dbReference type="PATRIC" id="fig|66969.6.peg.2655"/>
<evidence type="ECO:0000256" key="5">
    <source>
        <dbReference type="ARBA" id="ARBA00022692"/>
    </source>
</evidence>
<evidence type="ECO:0000256" key="4">
    <source>
        <dbReference type="ARBA" id="ARBA00022679"/>
    </source>
</evidence>
<dbReference type="GO" id="GO:0016020">
    <property type="term" value="C:membrane"/>
    <property type="evidence" value="ECO:0007669"/>
    <property type="project" value="UniProtKB-SubCell"/>
</dbReference>
<dbReference type="PANTHER" id="PTHR43398">
    <property type="entry name" value="DOLICHOL-PHOSPHATE MANNOSYLTRANSFERASE SUBUNIT 1"/>
    <property type="match status" value="1"/>
</dbReference>
<evidence type="ECO:0000256" key="2">
    <source>
        <dbReference type="ARBA" id="ARBA00006739"/>
    </source>
</evidence>
<evidence type="ECO:0000259" key="10">
    <source>
        <dbReference type="Pfam" id="PF04138"/>
    </source>
</evidence>
<gene>
    <name evidence="11" type="ORF">Lwal_2449</name>
</gene>
<dbReference type="Pfam" id="PF04138">
    <property type="entry name" value="GtrA_DPMS_TM"/>
    <property type="match status" value="1"/>
</dbReference>
<dbReference type="InterPro" id="IPR029044">
    <property type="entry name" value="Nucleotide-diphossugar_trans"/>
</dbReference>
<evidence type="ECO:0000259" key="9">
    <source>
        <dbReference type="Pfam" id="PF00535"/>
    </source>
</evidence>
<dbReference type="InterPro" id="IPR039528">
    <property type="entry name" value="DPM1-like"/>
</dbReference>
<dbReference type="GO" id="GO:0004582">
    <property type="term" value="F:dolichyl-phosphate beta-D-mannosyltransferase activity"/>
    <property type="evidence" value="ECO:0007669"/>
    <property type="project" value="InterPro"/>
</dbReference>
<comment type="caution">
    <text evidence="11">The sequence shown here is derived from an EMBL/GenBank/DDBJ whole genome shotgun (WGS) entry which is preliminary data.</text>
</comment>
<feature type="transmembrane region" description="Helical" evidence="8">
    <location>
        <begin position="349"/>
        <end position="366"/>
    </location>
</feature>
<evidence type="ECO:0000313" key="11">
    <source>
        <dbReference type="EMBL" id="KTD75511.1"/>
    </source>
</evidence>
<evidence type="ECO:0000256" key="3">
    <source>
        <dbReference type="ARBA" id="ARBA00022676"/>
    </source>
</evidence>
<evidence type="ECO:0000256" key="6">
    <source>
        <dbReference type="ARBA" id="ARBA00022989"/>
    </source>
</evidence>
<reference evidence="11 12" key="1">
    <citation type="submission" date="2015-11" db="EMBL/GenBank/DDBJ databases">
        <title>Genomic analysis of 38 Legionella species identifies large and diverse effector repertoires.</title>
        <authorList>
            <person name="Burstein D."/>
            <person name="Amaro F."/>
            <person name="Zusman T."/>
            <person name="Lifshitz Z."/>
            <person name="Cohen O."/>
            <person name="Gilbert J.A."/>
            <person name="Pupko T."/>
            <person name="Shuman H.A."/>
            <person name="Segal G."/>
        </authorList>
    </citation>
    <scope>NUCLEOTIDE SEQUENCE [LARGE SCALE GENOMIC DNA]</scope>
    <source>
        <strain evidence="11 12">ATCC 51914</strain>
    </source>
</reference>
<dbReference type="GO" id="GO:0009247">
    <property type="term" value="P:glycolipid biosynthetic process"/>
    <property type="evidence" value="ECO:0007669"/>
    <property type="project" value="TreeGrafter"/>
</dbReference>
<dbReference type="AlphaFoldDB" id="A0A0W1A2C6"/>
<dbReference type="STRING" id="66969.Lwal_2449"/>
<dbReference type="InterPro" id="IPR001173">
    <property type="entry name" value="Glyco_trans_2-like"/>
</dbReference>
<dbReference type="EMBL" id="LNZB01000056">
    <property type="protein sequence ID" value="KTD75511.1"/>
    <property type="molecule type" value="Genomic_DNA"/>
</dbReference>
<name>A0A0W1A2C6_9GAMM</name>
<feature type="transmembrane region" description="Helical" evidence="8">
    <location>
        <begin position="311"/>
        <end position="337"/>
    </location>
</feature>
<dbReference type="Proteomes" id="UP000054729">
    <property type="component" value="Unassembled WGS sequence"/>
</dbReference>
<dbReference type="Gene3D" id="3.90.550.10">
    <property type="entry name" value="Spore Coat Polysaccharide Biosynthesis Protein SpsA, Chain A"/>
    <property type="match status" value="1"/>
</dbReference>
<keyword evidence="5 8" id="KW-0812">Transmembrane</keyword>
<keyword evidence="3" id="KW-0328">Glycosyltransferase</keyword>
<evidence type="ECO:0000313" key="12">
    <source>
        <dbReference type="Proteomes" id="UP000054729"/>
    </source>
</evidence>
<keyword evidence="4 11" id="KW-0808">Transferase</keyword>
<accession>A0A0W1A2C6</accession>
<organism evidence="11 12">
    <name type="scientific">Legionella waltersii</name>
    <dbReference type="NCBI Taxonomy" id="66969"/>
    <lineage>
        <taxon>Bacteria</taxon>
        <taxon>Pseudomonadati</taxon>
        <taxon>Pseudomonadota</taxon>
        <taxon>Gammaproteobacteria</taxon>
        <taxon>Legionellales</taxon>
        <taxon>Legionellaceae</taxon>
        <taxon>Legionella</taxon>
    </lineage>
</organism>
<comment type="subcellular location">
    <subcellularLocation>
        <location evidence="1">Membrane</location>
        <topology evidence="1">Multi-pass membrane protein</topology>
    </subcellularLocation>
</comment>
<protein>
    <submittedName>
        <fullName evidence="11">Glycosyltransferase</fullName>
    </submittedName>
</protein>
<dbReference type="RefSeq" id="WP_058481083.1">
    <property type="nucleotide sequence ID" value="NZ_CAAAIQ010000002.1"/>
</dbReference>
<evidence type="ECO:0000256" key="1">
    <source>
        <dbReference type="ARBA" id="ARBA00004141"/>
    </source>
</evidence>
<keyword evidence="7 8" id="KW-0472">Membrane</keyword>